<comment type="caution">
    <text evidence="1">The sequence shown here is derived from an EMBL/GenBank/DDBJ whole genome shotgun (WGS) entry which is preliminary data.</text>
</comment>
<reference evidence="1" key="1">
    <citation type="submission" date="2020-12" db="EMBL/GenBank/DDBJ databases">
        <title>Metabolic potential, ecology and presence of endohyphal bacteria is reflected in genomic diversity of Mucoromycotina.</title>
        <authorList>
            <person name="Muszewska A."/>
            <person name="Okrasinska A."/>
            <person name="Steczkiewicz K."/>
            <person name="Drgas O."/>
            <person name="Orlowska M."/>
            <person name="Perlinska-Lenart U."/>
            <person name="Aleksandrzak-Piekarczyk T."/>
            <person name="Szatraj K."/>
            <person name="Zielenkiewicz U."/>
            <person name="Pilsyk S."/>
            <person name="Malc E."/>
            <person name="Mieczkowski P."/>
            <person name="Kruszewska J.S."/>
            <person name="Biernat P."/>
            <person name="Pawlowska J."/>
        </authorList>
    </citation>
    <scope>NUCLEOTIDE SEQUENCE</scope>
    <source>
        <strain evidence="1">CBS 226.32</strain>
    </source>
</reference>
<dbReference type="EMBL" id="JAEPRC010000086">
    <property type="protein sequence ID" value="KAG2210099.1"/>
    <property type="molecule type" value="Genomic_DNA"/>
</dbReference>
<evidence type="ECO:0000313" key="1">
    <source>
        <dbReference type="EMBL" id="KAG2210099.1"/>
    </source>
</evidence>
<dbReference type="AlphaFoldDB" id="A0A8H7VD42"/>
<gene>
    <name evidence="1" type="ORF">INT46_010304</name>
</gene>
<sequence>MTFNLLCVEILPSSAQAPLDKQRNAPDITKVWTPAQTKLTRQLQKLLVSSAPIGADNIFKQLLVTK</sequence>
<keyword evidence="2" id="KW-1185">Reference proteome</keyword>
<name>A0A8H7VD42_9FUNG</name>
<evidence type="ECO:0000313" key="2">
    <source>
        <dbReference type="Proteomes" id="UP000650833"/>
    </source>
</evidence>
<dbReference type="Proteomes" id="UP000650833">
    <property type="component" value="Unassembled WGS sequence"/>
</dbReference>
<proteinExistence type="predicted"/>
<organism evidence="1 2">
    <name type="scientific">Mucor plumbeus</name>
    <dbReference type="NCBI Taxonomy" id="97098"/>
    <lineage>
        <taxon>Eukaryota</taxon>
        <taxon>Fungi</taxon>
        <taxon>Fungi incertae sedis</taxon>
        <taxon>Mucoromycota</taxon>
        <taxon>Mucoromycotina</taxon>
        <taxon>Mucoromycetes</taxon>
        <taxon>Mucorales</taxon>
        <taxon>Mucorineae</taxon>
        <taxon>Mucoraceae</taxon>
        <taxon>Mucor</taxon>
    </lineage>
</organism>
<accession>A0A8H7VD42</accession>
<protein>
    <submittedName>
        <fullName evidence="1">Uncharacterized protein</fullName>
    </submittedName>
</protein>